<dbReference type="Proteomes" id="UP000283341">
    <property type="component" value="Unassembled WGS sequence"/>
</dbReference>
<dbReference type="RefSeq" id="WP_118402544.1">
    <property type="nucleotide sequence ID" value="NZ_CAXKYC010000010.1"/>
</dbReference>
<dbReference type="AlphaFoldDB" id="A0A412IHU5"/>
<dbReference type="InterPro" id="IPR017896">
    <property type="entry name" value="4Fe4S_Fe-S-bd"/>
</dbReference>
<feature type="domain" description="4Fe-4S ferredoxin-type" evidence="4">
    <location>
        <begin position="35"/>
        <end position="65"/>
    </location>
</feature>
<reference evidence="6 7" key="1">
    <citation type="submission" date="2018-08" db="EMBL/GenBank/DDBJ databases">
        <title>A genome reference for cultivated species of the human gut microbiota.</title>
        <authorList>
            <person name="Zou Y."/>
            <person name="Xue W."/>
            <person name="Luo G."/>
        </authorList>
    </citation>
    <scope>NUCLEOTIDE SEQUENCE [LARGE SCALE GENOMIC DNA]</scope>
    <source>
        <strain evidence="6 7">AF22-3AC</strain>
    </source>
</reference>
<evidence type="ECO:0000313" key="6">
    <source>
        <dbReference type="EMBL" id="RGS36780.1"/>
    </source>
</evidence>
<dbReference type="PROSITE" id="PS00198">
    <property type="entry name" value="4FE4S_FER_1"/>
    <property type="match status" value="1"/>
</dbReference>
<evidence type="ECO:0000313" key="5">
    <source>
        <dbReference type="EMBL" id="MDE8694845.1"/>
    </source>
</evidence>
<dbReference type="InterPro" id="IPR007525">
    <property type="entry name" value="FrhB_FdhB_C"/>
</dbReference>
<organism evidence="6 7">
    <name type="scientific">Bacteroides cellulosilyticus</name>
    <dbReference type="NCBI Taxonomy" id="246787"/>
    <lineage>
        <taxon>Bacteria</taxon>
        <taxon>Pseudomonadati</taxon>
        <taxon>Bacteroidota</taxon>
        <taxon>Bacteroidia</taxon>
        <taxon>Bacteroidales</taxon>
        <taxon>Bacteroidaceae</taxon>
        <taxon>Bacteroides</taxon>
    </lineage>
</organism>
<dbReference type="InterPro" id="IPR052977">
    <property type="entry name" value="Polyferredoxin-like_ET"/>
</dbReference>
<sequence length="597" mass="67488">MVNIADKAMCCGCNACGDVCAHDAITFKTDIEGFWYPEVDKSKCTDCRLCEKVCPIINIDTLKKNDLKQSICYVAEHKDIEVVFDSTSGGLFSALADIMYRNKGYVGGAIFNEDFSVRQYISPDKKDLIKLRSSKYLQSNFTGFYKQLRDLLKKEENVLVCGSPCQMAALRSFLRKDYENLIIVDFVCRGTNSPKVWRKYLDTFEERYGSPVVYCKAKSKEYGWRNLTQKVVLANGKAYYEPKDSNNYTKGYLQTGVFCRPSCYECKFKGYPRIADITLADFWGVENVKKTMDKNLGLSLVMVNSQKGASFFEKAKIRINAFQVPFETIEKGNLALTKSLDKPKVNRERFFKDLDNMTFTQIADKYILSTPMSKKFIIKKYIKYLFAVWRGTNHSPKAIYQFFKYNTFNEIIHGNVLIPASHVVIQLEKGGKIIKKGISYIGTKRYRKSKLETRLLIEKGGVLELGPNTNIMYGADIEVFHDARLIYKGEGGSNIGATVICGEKIEIGKGTMMGRNVLIRDNNGDHYINRTGYKNTRPVVIGEKAWLCEGCTIMLGVNIGDGAIVGAKAFVTSNIPPNTMVSGNPSKVVDEDVLWKY</sequence>
<gene>
    <name evidence="6" type="ORF">DWX97_11520</name>
    <name evidence="5" type="ORF">PZH42_12100</name>
</gene>
<protein>
    <submittedName>
        <fullName evidence="6">4Fe-4S dicluster domain-containing protein</fullName>
    </submittedName>
    <submittedName>
        <fullName evidence="5">Coenzyme F420 hydrogenase/dehydrogenase, beta subunit C-terminal domain</fullName>
    </submittedName>
</protein>
<dbReference type="InterPro" id="IPR017900">
    <property type="entry name" value="4Fe4S_Fe_S_CS"/>
</dbReference>
<dbReference type="SUPFAM" id="SSF54862">
    <property type="entry name" value="4Fe-4S ferredoxins"/>
    <property type="match status" value="1"/>
</dbReference>
<dbReference type="SUPFAM" id="SSF51161">
    <property type="entry name" value="Trimeric LpxA-like enzymes"/>
    <property type="match status" value="1"/>
</dbReference>
<dbReference type="Pfam" id="PF04432">
    <property type="entry name" value="FrhB_FdhB_C"/>
    <property type="match status" value="1"/>
</dbReference>
<dbReference type="Pfam" id="PF12838">
    <property type="entry name" value="Fer4_7"/>
    <property type="match status" value="1"/>
</dbReference>
<dbReference type="PANTHER" id="PTHR43193:SF2">
    <property type="entry name" value="POLYFERREDOXIN PROTEIN FWDF"/>
    <property type="match status" value="1"/>
</dbReference>
<keyword evidence="3" id="KW-0411">Iron-sulfur</keyword>
<dbReference type="InterPro" id="IPR011004">
    <property type="entry name" value="Trimer_LpxA-like_sf"/>
</dbReference>
<dbReference type="EMBL" id="JARFID010000009">
    <property type="protein sequence ID" value="MDE8694845.1"/>
    <property type="molecule type" value="Genomic_DNA"/>
</dbReference>
<dbReference type="Proteomes" id="UP001221924">
    <property type="component" value="Unassembled WGS sequence"/>
</dbReference>
<dbReference type="PANTHER" id="PTHR43193">
    <property type="match status" value="1"/>
</dbReference>
<reference evidence="5" key="2">
    <citation type="submission" date="2023-03" db="EMBL/GenBank/DDBJ databases">
        <title>DFI Biobank Strains.</title>
        <authorList>
            <person name="Mostad J."/>
            <person name="Paddock L."/>
            <person name="Medina S."/>
            <person name="Waligurski E."/>
            <person name="Barat B."/>
            <person name="Smith R."/>
            <person name="Burgo V."/>
            <person name="Metcalfe C."/>
            <person name="Woodson C."/>
            <person name="Sundararajan A."/>
            <person name="Ramaswamy R."/>
            <person name="Lin H."/>
            <person name="Pamer E.G."/>
        </authorList>
    </citation>
    <scope>NUCLEOTIDE SEQUENCE</scope>
    <source>
        <strain evidence="5">DFI.9.5</strain>
    </source>
</reference>
<evidence type="ECO:0000256" key="1">
    <source>
        <dbReference type="ARBA" id="ARBA00022723"/>
    </source>
</evidence>
<evidence type="ECO:0000256" key="2">
    <source>
        <dbReference type="ARBA" id="ARBA00023004"/>
    </source>
</evidence>
<proteinExistence type="predicted"/>
<feature type="domain" description="4Fe-4S ferredoxin-type" evidence="4">
    <location>
        <begin position="1"/>
        <end position="30"/>
    </location>
</feature>
<dbReference type="EMBL" id="QRVJ01000008">
    <property type="protein sequence ID" value="RGS36780.1"/>
    <property type="molecule type" value="Genomic_DNA"/>
</dbReference>
<evidence type="ECO:0000259" key="4">
    <source>
        <dbReference type="PROSITE" id="PS51379"/>
    </source>
</evidence>
<comment type="caution">
    <text evidence="6">The sequence shown here is derived from an EMBL/GenBank/DDBJ whole genome shotgun (WGS) entry which is preliminary data.</text>
</comment>
<evidence type="ECO:0000313" key="7">
    <source>
        <dbReference type="Proteomes" id="UP000283341"/>
    </source>
</evidence>
<dbReference type="GO" id="GO:0051536">
    <property type="term" value="F:iron-sulfur cluster binding"/>
    <property type="evidence" value="ECO:0007669"/>
    <property type="project" value="UniProtKB-KW"/>
</dbReference>
<dbReference type="CDD" id="cd04647">
    <property type="entry name" value="LbH_MAT_like"/>
    <property type="match status" value="1"/>
</dbReference>
<keyword evidence="2" id="KW-0408">Iron</keyword>
<dbReference type="Gene3D" id="2.160.10.10">
    <property type="entry name" value="Hexapeptide repeat proteins"/>
    <property type="match status" value="1"/>
</dbReference>
<accession>A0A412IHU5</accession>
<evidence type="ECO:0000256" key="3">
    <source>
        <dbReference type="ARBA" id="ARBA00023014"/>
    </source>
</evidence>
<dbReference type="Gene3D" id="3.30.70.20">
    <property type="match status" value="1"/>
</dbReference>
<dbReference type="PROSITE" id="PS51379">
    <property type="entry name" value="4FE4S_FER_2"/>
    <property type="match status" value="2"/>
</dbReference>
<dbReference type="GO" id="GO:0046872">
    <property type="term" value="F:metal ion binding"/>
    <property type="evidence" value="ECO:0007669"/>
    <property type="project" value="UniProtKB-KW"/>
</dbReference>
<keyword evidence="1" id="KW-0479">Metal-binding</keyword>
<name>A0A412IHU5_9BACE</name>